<feature type="transmembrane region" description="Helical" evidence="5">
    <location>
        <begin position="315"/>
        <end position="338"/>
    </location>
</feature>
<sequence>MASWLIDTPLGELIRVSIGSRWLPFPEEQEDWILRNAGFADGEKNEQPLQQQLCPLPAQLVGWYGIDDPANPQNWSPVKKARVYLTINYCACTVYMSSSIYTSSQDAVEEIFHTSSTVASLGLALFVLAYGIGPLLFAPISEVHSIGRNIPYIISLAIFIIISVVTATASNLGGLLTLRFLQGFFGSPALATGGASLSDVSDTVWKPFALYTWAFFSFVGPSIGPVLSTVAVERLGWRWSLWEIVFLTTPAFLSTEQLILPETSAPNILYRRAQRLNRRFPGREFHLAEDSTVPDRRGLQAMLVQALVTPWQVHLLSPAIMFSSLYCGLVYGIFYTFFETFPIAYTEIHHMSSVSTALVYLSTMIAVILVGIPYLIYIYCVVNPIVARGERITPEWRLIPAVIASFIIPAGLFLFSWTVRTDIHWMVPTIGVVFATGGMCIVLQSIFVYITLAYTQYAASILGGNGFIKSCVACAAILWSAPLYDDMGLPVGVSILGALCVLGVVGIVLLYRFGGILRARSRFAQWNEK</sequence>
<feature type="transmembrane region" description="Helical" evidence="5">
    <location>
        <begin position="358"/>
        <end position="386"/>
    </location>
</feature>
<dbReference type="VEuPathDB" id="FungiDB:M747DRAFT_297988"/>
<dbReference type="VEuPathDB" id="FungiDB:An11g09130"/>
<evidence type="ECO:0000313" key="7">
    <source>
        <dbReference type="EMBL" id="TPR10368.1"/>
    </source>
</evidence>
<feature type="transmembrane region" description="Helical" evidence="5">
    <location>
        <begin position="457"/>
        <end position="479"/>
    </location>
</feature>
<evidence type="ECO:0000256" key="1">
    <source>
        <dbReference type="ARBA" id="ARBA00004141"/>
    </source>
</evidence>
<feature type="domain" description="Major facilitator superfamily (MFS) profile" evidence="6">
    <location>
        <begin position="83"/>
        <end position="529"/>
    </location>
</feature>
<dbReference type="Pfam" id="PF07690">
    <property type="entry name" value="MFS_1"/>
    <property type="match status" value="1"/>
</dbReference>
<feature type="transmembrane region" description="Helical" evidence="5">
    <location>
        <begin position="121"/>
        <end position="140"/>
    </location>
</feature>
<protein>
    <submittedName>
        <fullName evidence="7">Metallopeptidase M24 family protein</fullName>
    </submittedName>
</protein>
<dbReference type="VEuPathDB" id="FungiDB:ATCC64974_71440"/>
<dbReference type="GO" id="GO:0005886">
    <property type="term" value="C:plasma membrane"/>
    <property type="evidence" value="ECO:0007669"/>
    <property type="project" value="TreeGrafter"/>
</dbReference>
<feature type="transmembrane region" description="Helical" evidence="5">
    <location>
        <begin position="83"/>
        <end position="101"/>
    </location>
</feature>
<evidence type="ECO:0000256" key="2">
    <source>
        <dbReference type="ARBA" id="ARBA00022692"/>
    </source>
</evidence>
<feature type="transmembrane region" description="Helical" evidence="5">
    <location>
        <begin position="398"/>
        <end position="419"/>
    </location>
</feature>
<proteinExistence type="predicted"/>
<gene>
    <name evidence="7" type="ORF">CAN33_0056120</name>
</gene>
<dbReference type="EMBL" id="NKJJ02000008">
    <property type="protein sequence ID" value="TPR10368.1"/>
    <property type="molecule type" value="Genomic_DNA"/>
</dbReference>
<evidence type="ECO:0000313" key="8">
    <source>
        <dbReference type="Proteomes" id="UP000197666"/>
    </source>
</evidence>
<evidence type="ECO:0000256" key="5">
    <source>
        <dbReference type="SAM" id="Phobius"/>
    </source>
</evidence>
<dbReference type="InterPro" id="IPR011701">
    <property type="entry name" value="MFS"/>
</dbReference>
<keyword evidence="3 5" id="KW-1133">Transmembrane helix</keyword>
<organism evidence="7 8">
    <name type="scientific">Aspergillus niger</name>
    <dbReference type="NCBI Taxonomy" id="5061"/>
    <lineage>
        <taxon>Eukaryota</taxon>
        <taxon>Fungi</taxon>
        <taxon>Dikarya</taxon>
        <taxon>Ascomycota</taxon>
        <taxon>Pezizomycotina</taxon>
        <taxon>Eurotiomycetes</taxon>
        <taxon>Eurotiomycetidae</taxon>
        <taxon>Eurotiales</taxon>
        <taxon>Aspergillaceae</taxon>
        <taxon>Aspergillus</taxon>
        <taxon>Aspergillus subgen. Circumdati</taxon>
    </lineage>
</organism>
<name>A0A505IFT5_ASPNG</name>
<dbReference type="Proteomes" id="UP000197666">
    <property type="component" value="Unassembled WGS sequence"/>
</dbReference>
<dbReference type="VEuPathDB" id="FungiDB:ASPNIDRAFT2_1091159"/>
<evidence type="ECO:0000256" key="3">
    <source>
        <dbReference type="ARBA" id="ARBA00022989"/>
    </source>
</evidence>
<dbReference type="PROSITE" id="PS50850">
    <property type="entry name" value="MFS"/>
    <property type="match status" value="1"/>
</dbReference>
<feature type="transmembrane region" description="Helical" evidence="5">
    <location>
        <begin position="425"/>
        <end position="450"/>
    </location>
</feature>
<dbReference type="Gene3D" id="1.20.1250.20">
    <property type="entry name" value="MFS general substrate transporter like domains"/>
    <property type="match status" value="1"/>
</dbReference>
<keyword evidence="2 5" id="KW-0812">Transmembrane</keyword>
<feature type="transmembrane region" description="Helical" evidence="5">
    <location>
        <begin position="208"/>
        <end position="232"/>
    </location>
</feature>
<dbReference type="PANTHER" id="PTHR23502">
    <property type="entry name" value="MAJOR FACILITATOR SUPERFAMILY"/>
    <property type="match status" value="1"/>
</dbReference>
<comment type="subcellular location">
    <subcellularLocation>
        <location evidence="1">Membrane</location>
        <topology evidence="1">Multi-pass membrane protein</topology>
    </subcellularLocation>
</comment>
<dbReference type="AlphaFoldDB" id="A0A505IFT5"/>
<keyword evidence="4 5" id="KW-0472">Membrane</keyword>
<dbReference type="PANTHER" id="PTHR23502:SF23">
    <property type="entry name" value="FLUCONAZOLE RESISTANCE PROTEIN 1"/>
    <property type="match status" value="1"/>
</dbReference>
<comment type="caution">
    <text evidence="7">The sequence shown here is derived from an EMBL/GenBank/DDBJ whole genome shotgun (WGS) entry which is preliminary data.</text>
</comment>
<feature type="transmembrane region" description="Helical" evidence="5">
    <location>
        <begin position="152"/>
        <end position="178"/>
    </location>
</feature>
<dbReference type="InterPro" id="IPR020846">
    <property type="entry name" value="MFS_dom"/>
</dbReference>
<dbReference type="SUPFAM" id="SSF103473">
    <property type="entry name" value="MFS general substrate transporter"/>
    <property type="match status" value="1"/>
</dbReference>
<dbReference type="InterPro" id="IPR036259">
    <property type="entry name" value="MFS_trans_sf"/>
</dbReference>
<feature type="transmembrane region" description="Helical" evidence="5">
    <location>
        <begin position="491"/>
        <end position="513"/>
    </location>
</feature>
<dbReference type="GO" id="GO:0015244">
    <property type="term" value="F:fluconazole transmembrane transporter activity"/>
    <property type="evidence" value="ECO:0007669"/>
    <property type="project" value="TreeGrafter"/>
</dbReference>
<evidence type="ECO:0000259" key="6">
    <source>
        <dbReference type="PROSITE" id="PS50850"/>
    </source>
</evidence>
<evidence type="ECO:0000256" key="4">
    <source>
        <dbReference type="ARBA" id="ARBA00023136"/>
    </source>
</evidence>
<dbReference type="GO" id="GO:1990961">
    <property type="term" value="P:xenobiotic detoxification by transmembrane export across the plasma membrane"/>
    <property type="evidence" value="ECO:0007669"/>
    <property type="project" value="TreeGrafter"/>
</dbReference>
<reference evidence="8" key="1">
    <citation type="submission" date="2018-10" db="EMBL/GenBank/DDBJ databases">
        <title>FDA dAtabase for Regulatory Grade micrObial Sequences (FDA-ARGOS): Supporting development and validation of Infectious Disease Dx tests.</title>
        <authorList>
            <person name="Kerrigan L."/>
            <person name="Tallon L."/>
            <person name="Sadzewicz L."/>
            <person name="Sengamalay N."/>
            <person name="Ott S."/>
            <person name="Godinez A."/>
            <person name="Nagaraj S."/>
            <person name="Vavikolanu K."/>
            <person name="Nadendla S."/>
            <person name="George J."/>
            <person name="Sichtig H."/>
        </authorList>
    </citation>
    <scope>NUCLEOTIDE SEQUENCE [LARGE SCALE GENOMIC DNA]</scope>
    <source>
        <strain evidence="8">FDAARGOS_311</strain>
    </source>
</reference>
<accession>A0A505IFT5</accession>